<keyword evidence="8" id="KW-1185">Reference proteome</keyword>
<evidence type="ECO:0000256" key="3">
    <source>
        <dbReference type="ARBA" id="ARBA00022630"/>
    </source>
</evidence>
<dbReference type="InterPro" id="IPR023753">
    <property type="entry name" value="FAD/NAD-binding_dom"/>
</dbReference>
<evidence type="ECO:0000256" key="2">
    <source>
        <dbReference type="ARBA" id="ARBA00006442"/>
    </source>
</evidence>
<evidence type="ECO:0000313" key="8">
    <source>
        <dbReference type="Proteomes" id="UP000662703"/>
    </source>
</evidence>
<reference evidence="7 8" key="1">
    <citation type="submission" date="2012-09" db="EMBL/GenBank/DDBJ databases">
        <title>Genome Sequence of alkane-degrading Bacterium Alcanivorax sp. 521-1.</title>
        <authorList>
            <person name="Lai Q."/>
            <person name="Shao Z."/>
        </authorList>
    </citation>
    <scope>NUCLEOTIDE SEQUENCE [LARGE SCALE GENOMIC DNA]</scope>
    <source>
        <strain evidence="7 8">521-1</strain>
    </source>
</reference>
<dbReference type="RefSeq" id="WP_194865700.1">
    <property type="nucleotide sequence ID" value="NZ_ARXX01000047.1"/>
</dbReference>
<dbReference type="EMBL" id="ARXX01000047">
    <property type="protein sequence ID" value="MBF5057489.1"/>
    <property type="molecule type" value="Genomic_DNA"/>
</dbReference>
<organism evidence="7 8">
    <name type="scientific">Alloalcanivorax profundimaris</name>
    <dbReference type="NCBI Taxonomy" id="2735259"/>
    <lineage>
        <taxon>Bacteria</taxon>
        <taxon>Pseudomonadati</taxon>
        <taxon>Pseudomonadota</taxon>
        <taxon>Gammaproteobacteria</taxon>
        <taxon>Oceanospirillales</taxon>
        <taxon>Alcanivoracaceae</taxon>
        <taxon>Alloalcanivorax</taxon>
    </lineage>
</organism>
<name>A0ABS0AU43_9GAMM</name>
<comment type="caution">
    <text evidence="7">The sequence shown here is derived from an EMBL/GenBank/DDBJ whole genome shotgun (WGS) entry which is preliminary data.</text>
</comment>
<dbReference type="InterPro" id="IPR041575">
    <property type="entry name" value="Rubredoxin_C"/>
</dbReference>
<sequence>MTARRLVVVGNGMAARRLLEELLARAPRRYRITVVGDEPGAGYNRVMLSPLLAGATGEDAIVTHPAGWYRGHGIRLISGTPVTAIDRCRRQVFTGAGHRLGYDRLVLATGAAPRRLALPGADLRGVLSFRDLADTRRLQGLTPGDLVVVGGGFLGLEAAEALLRRGHRVTLVHGRDHLLNQQLDATAGARLRADLEARGLRFVLNHRPAALEDDGHGAVAAVRLDDGTRLPARAVIQAVGIEPRVDVARQCGLALGNSGVRVDDTLQTFDPRVYAVGECVEHRGRTFGLVAPLYHQARVCAGHLAEQGLERYHFEGAATRLKIGGIDLLSAGDFRGGEGDQVITLHDPAGGYRRLVLRDQRLVGMVLYGDVADGPFYETLWREGRDLSALRLKLPFGEAACAPSRPAAAEEAAA</sequence>
<dbReference type="Pfam" id="PF18267">
    <property type="entry name" value="Rubredoxin_C"/>
    <property type="match status" value="1"/>
</dbReference>
<feature type="domain" description="FAD/NAD(P)-binding" evidence="5">
    <location>
        <begin position="5"/>
        <end position="282"/>
    </location>
</feature>
<dbReference type="PANTHER" id="PTHR43429">
    <property type="entry name" value="PYRIDINE NUCLEOTIDE-DISULFIDE OXIDOREDUCTASE DOMAIN-CONTAINING"/>
    <property type="match status" value="1"/>
</dbReference>
<comment type="cofactor">
    <cofactor evidence="1">
        <name>FAD</name>
        <dbReference type="ChEBI" id="CHEBI:57692"/>
    </cofactor>
</comment>
<evidence type="ECO:0000259" key="5">
    <source>
        <dbReference type="Pfam" id="PF07992"/>
    </source>
</evidence>
<evidence type="ECO:0000256" key="1">
    <source>
        <dbReference type="ARBA" id="ARBA00001974"/>
    </source>
</evidence>
<gene>
    <name evidence="7" type="ORF">Y5W_02783</name>
</gene>
<feature type="domain" description="NADH-rubredoxin oxidoreductase C-terminal" evidence="6">
    <location>
        <begin position="318"/>
        <end position="375"/>
    </location>
</feature>
<dbReference type="Gene3D" id="3.30.390.30">
    <property type="match status" value="1"/>
</dbReference>
<dbReference type="Proteomes" id="UP000662703">
    <property type="component" value="Unassembled WGS sequence"/>
</dbReference>
<keyword evidence="4" id="KW-0274">FAD</keyword>
<dbReference type="PRINTS" id="PR00368">
    <property type="entry name" value="FADPNR"/>
</dbReference>
<dbReference type="PRINTS" id="PR00411">
    <property type="entry name" value="PNDRDTASEI"/>
</dbReference>
<dbReference type="Gene3D" id="3.50.50.60">
    <property type="entry name" value="FAD/NAD(P)-binding domain"/>
    <property type="match status" value="2"/>
</dbReference>
<dbReference type="PANTHER" id="PTHR43429:SF3">
    <property type="entry name" value="NITRITE REDUCTASE [NAD(P)H]"/>
    <property type="match status" value="1"/>
</dbReference>
<comment type="similarity">
    <text evidence="2">Belongs to the FAD-dependent oxidoreductase family.</text>
</comment>
<dbReference type="Pfam" id="PF07992">
    <property type="entry name" value="Pyr_redox_2"/>
    <property type="match status" value="1"/>
</dbReference>
<evidence type="ECO:0000313" key="7">
    <source>
        <dbReference type="EMBL" id="MBF5057489.1"/>
    </source>
</evidence>
<dbReference type="InterPro" id="IPR050260">
    <property type="entry name" value="FAD-bd_OxRdtase"/>
</dbReference>
<evidence type="ECO:0000256" key="4">
    <source>
        <dbReference type="ARBA" id="ARBA00022827"/>
    </source>
</evidence>
<proteinExistence type="inferred from homology"/>
<protein>
    <submittedName>
        <fullName evidence="7">Nitrite reductase family protein</fullName>
    </submittedName>
</protein>
<dbReference type="InterPro" id="IPR016156">
    <property type="entry name" value="FAD/NAD-linked_Rdtase_dimer_sf"/>
</dbReference>
<evidence type="ECO:0000259" key="6">
    <source>
        <dbReference type="Pfam" id="PF18267"/>
    </source>
</evidence>
<dbReference type="SUPFAM" id="SSF51905">
    <property type="entry name" value="FAD/NAD(P)-binding domain"/>
    <property type="match status" value="2"/>
</dbReference>
<accession>A0ABS0AU43</accession>
<dbReference type="InterPro" id="IPR036188">
    <property type="entry name" value="FAD/NAD-bd_sf"/>
</dbReference>
<keyword evidence="3" id="KW-0285">Flavoprotein</keyword>